<keyword evidence="3" id="KW-1185">Reference proteome</keyword>
<evidence type="ECO:0000256" key="1">
    <source>
        <dbReference type="SAM" id="MobiDB-lite"/>
    </source>
</evidence>
<evidence type="ECO:0000313" key="3">
    <source>
        <dbReference type="Proteomes" id="UP000244722"/>
    </source>
</evidence>
<feature type="region of interest" description="Disordered" evidence="1">
    <location>
        <begin position="8"/>
        <end position="61"/>
    </location>
</feature>
<name>A0A2T6ZBT3_TUBBO</name>
<comment type="caution">
    <text evidence="2">The sequence shown here is derived from an EMBL/GenBank/DDBJ whole genome shotgun (WGS) entry which is preliminary data.</text>
</comment>
<dbReference type="Proteomes" id="UP000244722">
    <property type="component" value="Unassembled WGS sequence"/>
</dbReference>
<reference evidence="2 3" key="1">
    <citation type="submission" date="2017-04" db="EMBL/GenBank/DDBJ databases">
        <title>Draft genome sequence of Tuber borchii Vittad., a whitish edible truffle.</title>
        <authorList>
            <consortium name="DOE Joint Genome Institute"/>
            <person name="Murat C."/>
            <person name="Kuo A."/>
            <person name="Barry K.W."/>
            <person name="Clum A."/>
            <person name="Dockter R.B."/>
            <person name="Fauchery L."/>
            <person name="Iotti M."/>
            <person name="Kohler A."/>
            <person name="Labutti K."/>
            <person name="Lindquist E.A."/>
            <person name="Lipzen A."/>
            <person name="Ohm R.A."/>
            <person name="Wang M."/>
            <person name="Grigoriev I.V."/>
            <person name="Zambonelli A."/>
            <person name="Martin F.M."/>
        </authorList>
    </citation>
    <scope>NUCLEOTIDE SEQUENCE [LARGE SCALE GENOMIC DNA]</scope>
    <source>
        <strain evidence="2 3">Tbo3840</strain>
    </source>
</reference>
<gene>
    <name evidence="2" type="ORF">B9Z19DRAFT_600195</name>
</gene>
<proteinExistence type="predicted"/>
<organism evidence="2 3">
    <name type="scientific">Tuber borchii</name>
    <name type="common">White truffle</name>
    <dbReference type="NCBI Taxonomy" id="42251"/>
    <lineage>
        <taxon>Eukaryota</taxon>
        <taxon>Fungi</taxon>
        <taxon>Dikarya</taxon>
        <taxon>Ascomycota</taxon>
        <taxon>Pezizomycotina</taxon>
        <taxon>Pezizomycetes</taxon>
        <taxon>Pezizales</taxon>
        <taxon>Tuberaceae</taxon>
        <taxon>Tuber</taxon>
    </lineage>
</organism>
<dbReference type="EMBL" id="NESQ01000438">
    <property type="protein sequence ID" value="PUU72958.1"/>
    <property type="molecule type" value="Genomic_DNA"/>
</dbReference>
<sequence length="150" mass="16940">MINMIVELSPSEGGPYALDYSTPPAQKLSTEQDDSERTTSLKSKSYPLPKKITERKRKKHSLLGSVNPLPYLYSTRTSSLAAPSKSPQAASLRPSIRPRATQLMLKYRLVNVGHVVNRPMWDTKPNQAKPTFYAKNPRRLFLAGRDKKAW</sequence>
<evidence type="ECO:0000313" key="2">
    <source>
        <dbReference type="EMBL" id="PUU72958.1"/>
    </source>
</evidence>
<dbReference type="AlphaFoldDB" id="A0A2T6ZBT3"/>
<accession>A0A2T6ZBT3</accession>
<feature type="compositionally biased region" description="Low complexity" evidence="1">
    <location>
        <begin position="40"/>
        <end position="50"/>
    </location>
</feature>
<protein>
    <submittedName>
        <fullName evidence="2">Uncharacterized protein</fullName>
    </submittedName>
</protein>